<accession>A0AAV8WQJ0</accession>
<comment type="caution">
    <text evidence="2">The sequence shown here is derived from an EMBL/GenBank/DDBJ whole genome shotgun (WGS) entry which is preliminary data.</text>
</comment>
<protein>
    <submittedName>
        <fullName evidence="2">Uncharacterized protein</fullName>
    </submittedName>
</protein>
<name>A0AAV8WQJ0_9CUCU</name>
<dbReference type="EMBL" id="JANEYF010005385">
    <property type="protein sequence ID" value="KAJ8928385.1"/>
    <property type="molecule type" value="Genomic_DNA"/>
</dbReference>
<dbReference type="AlphaFoldDB" id="A0AAV8WQJ0"/>
<proteinExistence type="predicted"/>
<feature type="region of interest" description="Disordered" evidence="1">
    <location>
        <begin position="167"/>
        <end position="215"/>
    </location>
</feature>
<gene>
    <name evidence="2" type="ORF">NQ314_019050</name>
</gene>
<evidence type="ECO:0000256" key="1">
    <source>
        <dbReference type="SAM" id="MobiDB-lite"/>
    </source>
</evidence>
<dbReference type="Proteomes" id="UP001162156">
    <property type="component" value="Unassembled WGS sequence"/>
</dbReference>
<organism evidence="2 3">
    <name type="scientific">Rhamnusium bicolor</name>
    <dbReference type="NCBI Taxonomy" id="1586634"/>
    <lineage>
        <taxon>Eukaryota</taxon>
        <taxon>Metazoa</taxon>
        <taxon>Ecdysozoa</taxon>
        <taxon>Arthropoda</taxon>
        <taxon>Hexapoda</taxon>
        <taxon>Insecta</taxon>
        <taxon>Pterygota</taxon>
        <taxon>Neoptera</taxon>
        <taxon>Endopterygota</taxon>
        <taxon>Coleoptera</taxon>
        <taxon>Polyphaga</taxon>
        <taxon>Cucujiformia</taxon>
        <taxon>Chrysomeloidea</taxon>
        <taxon>Cerambycidae</taxon>
        <taxon>Lepturinae</taxon>
        <taxon>Rhagiini</taxon>
        <taxon>Rhamnusium</taxon>
    </lineage>
</organism>
<keyword evidence="3" id="KW-1185">Reference proteome</keyword>
<evidence type="ECO:0000313" key="3">
    <source>
        <dbReference type="Proteomes" id="UP001162156"/>
    </source>
</evidence>
<feature type="compositionally biased region" description="Basic residues" evidence="1">
    <location>
        <begin position="56"/>
        <end position="70"/>
    </location>
</feature>
<feature type="region of interest" description="Disordered" evidence="1">
    <location>
        <begin position="234"/>
        <end position="255"/>
    </location>
</feature>
<reference evidence="2" key="1">
    <citation type="journal article" date="2023" name="Insect Mol. Biol.">
        <title>Genome sequencing provides insights into the evolution of gene families encoding plant cell wall-degrading enzymes in longhorned beetles.</title>
        <authorList>
            <person name="Shin N.R."/>
            <person name="Okamura Y."/>
            <person name="Kirsch R."/>
            <person name="Pauchet Y."/>
        </authorList>
    </citation>
    <scope>NUCLEOTIDE SEQUENCE</scope>
    <source>
        <strain evidence="2">RBIC_L_NR</strain>
    </source>
</reference>
<evidence type="ECO:0000313" key="2">
    <source>
        <dbReference type="EMBL" id="KAJ8928385.1"/>
    </source>
</evidence>
<sequence length="255" mass="28701">MFGTNSKVNNTNIHVEHIRNIQQKNPNIFSDSAEEFNSVSNVPVENIVMNAKRLRKKELSRHKAKKKHSNPSKSQSERIDNNMRSVSQQCTLDYSSETISDSILDKTSPDKNLLPNQESFMTATSEAVPSMRVIEKNKPKIERSGLNFGIIDSSLCGASTPRIYINPSHDLRSGKGDGQSRTSSISVSDLDELYQQIRRGPEPKRTRNLYGTAHASPCLSDSEINSYVSDIRQRRRASHSHENFDHLSDDVETTV</sequence>
<feature type="compositionally biased region" description="Basic and acidic residues" evidence="1">
    <location>
        <begin position="239"/>
        <end position="249"/>
    </location>
</feature>
<feature type="region of interest" description="Disordered" evidence="1">
    <location>
        <begin position="56"/>
        <end position="83"/>
    </location>
</feature>